<keyword evidence="8 11" id="KW-0648">Protein biosynthesis</keyword>
<dbReference type="EC" id="6.1.1.14" evidence="11"/>
<dbReference type="InterPro" id="IPR006194">
    <property type="entry name" value="Gly-tRNA-synth_heterodimer"/>
</dbReference>
<dbReference type="PANTHER" id="PTHR30075">
    <property type="entry name" value="GLYCYL-TRNA SYNTHETASE"/>
    <property type="match status" value="1"/>
</dbReference>
<keyword evidence="4 11" id="KW-0963">Cytoplasm</keyword>
<comment type="caution">
    <text evidence="13">The sequence shown here is derived from an EMBL/GenBank/DDBJ whole genome shotgun (WGS) entry which is preliminary data.</text>
</comment>
<dbReference type="Proteomes" id="UP000018733">
    <property type="component" value="Unassembled WGS sequence"/>
</dbReference>
<organism evidence="13 14">
    <name type="scientific">Advenella kashmirensis W13003</name>
    <dbReference type="NCBI Taxonomy" id="1424334"/>
    <lineage>
        <taxon>Bacteria</taxon>
        <taxon>Pseudomonadati</taxon>
        <taxon>Pseudomonadota</taxon>
        <taxon>Betaproteobacteria</taxon>
        <taxon>Burkholderiales</taxon>
        <taxon>Alcaligenaceae</taxon>
    </lineage>
</organism>
<dbReference type="PATRIC" id="fig|1424334.3.peg.3805"/>
<dbReference type="HOGENOM" id="CLU_007220_2_2_4"/>
<comment type="subcellular location">
    <subcellularLocation>
        <location evidence="1 11">Cytoplasm</location>
    </subcellularLocation>
</comment>
<evidence type="ECO:0000256" key="2">
    <source>
        <dbReference type="ARBA" id="ARBA00008226"/>
    </source>
</evidence>
<evidence type="ECO:0000256" key="9">
    <source>
        <dbReference type="ARBA" id="ARBA00023146"/>
    </source>
</evidence>
<protein>
    <recommendedName>
        <fullName evidence="11">Glycine--tRNA ligase beta subunit</fullName>
        <ecNumber evidence="11">6.1.1.14</ecNumber>
    </recommendedName>
    <alternativeName>
        <fullName evidence="11">Glycyl-tRNA synthetase beta subunit</fullName>
        <shortName evidence="11">GlyRS</shortName>
    </alternativeName>
</protein>
<dbReference type="EMBL" id="AYXT01000012">
    <property type="protein sequence ID" value="ETF01329.1"/>
    <property type="molecule type" value="Genomic_DNA"/>
</dbReference>
<proteinExistence type="inferred from homology"/>
<evidence type="ECO:0000256" key="5">
    <source>
        <dbReference type="ARBA" id="ARBA00022598"/>
    </source>
</evidence>
<dbReference type="PROSITE" id="PS50861">
    <property type="entry name" value="AA_TRNA_LIGASE_II_GLYAB"/>
    <property type="match status" value="1"/>
</dbReference>
<dbReference type="AlphaFoldDB" id="V8QQR2"/>
<evidence type="ECO:0000256" key="1">
    <source>
        <dbReference type="ARBA" id="ARBA00004496"/>
    </source>
</evidence>
<evidence type="ECO:0000256" key="6">
    <source>
        <dbReference type="ARBA" id="ARBA00022741"/>
    </source>
</evidence>
<evidence type="ECO:0000256" key="11">
    <source>
        <dbReference type="HAMAP-Rule" id="MF_00255"/>
    </source>
</evidence>
<comment type="catalytic activity">
    <reaction evidence="10 11">
        <text>tRNA(Gly) + glycine + ATP = glycyl-tRNA(Gly) + AMP + diphosphate</text>
        <dbReference type="Rhea" id="RHEA:16013"/>
        <dbReference type="Rhea" id="RHEA-COMP:9664"/>
        <dbReference type="Rhea" id="RHEA-COMP:9683"/>
        <dbReference type="ChEBI" id="CHEBI:30616"/>
        <dbReference type="ChEBI" id="CHEBI:33019"/>
        <dbReference type="ChEBI" id="CHEBI:57305"/>
        <dbReference type="ChEBI" id="CHEBI:78442"/>
        <dbReference type="ChEBI" id="CHEBI:78522"/>
        <dbReference type="ChEBI" id="CHEBI:456215"/>
        <dbReference type="EC" id="6.1.1.14"/>
    </reaction>
</comment>
<dbReference type="GO" id="GO:0004820">
    <property type="term" value="F:glycine-tRNA ligase activity"/>
    <property type="evidence" value="ECO:0007669"/>
    <property type="project" value="UniProtKB-UniRule"/>
</dbReference>
<dbReference type="GO" id="GO:0004814">
    <property type="term" value="F:arginine-tRNA ligase activity"/>
    <property type="evidence" value="ECO:0007669"/>
    <property type="project" value="InterPro"/>
</dbReference>
<keyword evidence="9 11" id="KW-0030">Aminoacyl-tRNA synthetase</keyword>
<dbReference type="PANTHER" id="PTHR30075:SF2">
    <property type="entry name" value="GLYCINE--TRNA LIGASE, CHLOROPLASTIC_MITOCHONDRIAL 2"/>
    <property type="match status" value="1"/>
</dbReference>
<feature type="domain" description="DALR anticodon binding" evidence="12">
    <location>
        <begin position="613"/>
        <end position="711"/>
    </location>
</feature>
<dbReference type="PRINTS" id="PR01045">
    <property type="entry name" value="TRNASYNTHGB"/>
</dbReference>
<dbReference type="Pfam" id="PF02092">
    <property type="entry name" value="tRNA_synt_2f"/>
    <property type="match status" value="1"/>
</dbReference>
<accession>V8QQR2</accession>
<dbReference type="STRING" id="1424334.W822_18935"/>
<comment type="similarity">
    <text evidence="2 11">Belongs to the class-II aminoacyl-tRNA synthetase family.</text>
</comment>
<evidence type="ECO:0000313" key="14">
    <source>
        <dbReference type="Proteomes" id="UP000018733"/>
    </source>
</evidence>
<evidence type="ECO:0000313" key="13">
    <source>
        <dbReference type="EMBL" id="ETF01329.1"/>
    </source>
</evidence>
<keyword evidence="14" id="KW-1185">Reference proteome</keyword>
<sequence>MNSPLLVELFTEELPPRALRRLGQAFADSLTQALAKQHLLGSDNVTTSYATPRRLAAQLSSVLAQAPDQSFSEKLMPVKVGLDAQGNATPALQKKLAAKNLAHLTPADLARESDGKQDYLIAHGTAAGAQLQNVLQAAVESALADLPIPKMMRYQLADGQTSVRFVRPVHGLVVLHGSDVLPVTVLGIDAGNSTQGHRFMSEGPVTLSHANDYATALADKGRVIASFEDRRDAIRQQLDKAAAKLGASLGDETEVTALLDEVTALVEHPTVYVGQFEEKFLAVPQECLILTMRLNQKYFPLFDPASGKLIHKFLIVSNMNVDDPHHIIQGNERVIRPRLADAEFFFETDRKQPLASRVEHLGNIVYHNKLGSQLDRIERLRKISSHLAGMLHADVTLADRAAQLAKADLTSNMVGEFPELQGIMGAYYAQYDGEPAAVVKALASQYQTRFDAPVTDDTLVAAILFVAERIDTLIGIWGIGLQPSGERDPFGLRRAALGIISAVEQLAAGHYLSDTSLNGDAAQAASSGQTGINLPALLDFAASTFQPGALHSGTAEEVLAYVYERYRNQLAGDYARSVVDAVIALQPPLQEVTARVKAVTTFAALPEAESLAAANKRIGNLLKKAEGDLPELDPSLFTEAAEKALYEALSAIEASARADAAQGQFEKSLGAVAQTRAAVDDFFTHVMVMADDPAVRGNRLALLSRLHATMNLVADISRLAQ</sequence>
<keyword evidence="5 11" id="KW-0436">Ligase</keyword>
<evidence type="ECO:0000256" key="3">
    <source>
        <dbReference type="ARBA" id="ARBA00011209"/>
    </source>
</evidence>
<gene>
    <name evidence="11" type="primary">glyS</name>
    <name evidence="13" type="ORF">W822_18935</name>
</gene>
<dbReference type="GO" id="GO:0006420">
    <property type="term" value="P:arginyl-tRNA aminoacylation"/>
    <property type="evidence" value="ECO:0007669"/>
    <property type="project" value="InterPro"/>
</dbReference>
<dbReference type="InterPro" id="IPR008909">
    <property type="entry name" value="DALR_anticod-bd"/>
</dbReference>
<evidence type="ECO:0000259" key="12">
    <source>
        <dbReference type="Pfam" id="PF05746"/>
    </source>
</evidence>
<keyword evidence="6 11" id="KW-0547">Nucleotide-binding</keyword>
<dbReference type="GO" id="GO:0006426">
    <property type="term" value="P:glycyl-tRNA aminoacylation"/>
    <property type="evidence" value="ECO:0007669"/>
    <property type="project" value="UniProtKB-UniRule"/>
</dbReference>
<comment type="subunit">
    <text evidence="3 11">Tetramer of two alpha and two beta subunits.</text>
</comment>
<dbReference type="SUPFAM" id="SSF109604">
    <property type="entry name" value="HD-domain/PDEase-like"/>
    <property type="match status" value="1"/>
</dbReference>
<dbReference type="NCBIfam" id="TIGR00211">
    <property type="entry name" value="glyS"/>
    <property type="match status" value="1"/>
</dbReference>
<name>V8QQR2_9BURK</name>
<dbReference type="GO" id="GO:0005524">
    <property type="term" value="F:ATP binding"/>
    <property type="evidence" value="ECO:0007669"/>
    <property type="project" value="UniProtKB-UniRule"/>
</dbReference>
<dbReference type="eggNOG" id="COG0751">
    <property type="taxonomic scope" value="Bacteria"/>
</dbReference>
<dbReference type="Pfam" id="PF05746">
    <property type="entry name" value="DALR_1"/>
    <property type="match status" value="1"/>
</dbReference>
<dbReference type="InterPro" id="IPR015944">
    <property type="entry name" value="Gly-tRNA-synth_bsu"/>
</dbReference>
<evidence type="ECO:0000256" key="4">
    <source>
        <dbReference type="ARBA" id="ARBA00022490"/>
    </source>
</evidence>
<evidence type="ECO:0000256" key="10">
    <source>
        <dbReference type="ARBA" id="ARBA00047937"/>
    </source>
</evidence>
<evidence type="ECO:0000256" key="8">
    <source>
        <dbReference type="ARBA" id="ARBA00022917"/>
    </source>
</evidence>
<dbReference type="RefSeq" id="WP_024006719.1">
    <property type="nucleotide sequence ID" value="NZ_KI650981.1"/>
</dbReference>
<dbReference type="OrthoDB" id="9775440at2"/>
<evidence type="ECO:0000256" key="7">
    <source>
        <dbReference type="ARBA" id="ARBA00022840"/>
    </source>
</evidence>
<reference evidence="13 14" key="1">
    <citation type="journal article" date="2014" name="Genome Announc.">
        <title>Draft Genome Sequence of Advenella kashmirensis Strain W13003, a Polycyclic Aromatic Hydrocarbon-Degrading Bacterium.</title>
        <authorList>
            <person name="Wang X."/>
            <person name="Jin D."/>
            <person name="Zhou L."/>
            <person name="Wu L."/>
            <person name="An W."/>
            <person name="Zhao L."/>
        </authorList>
    </citation>
    <scope>NUCLEOTIDE SEQUENCE [LARGE SCALE GENOMIC DNA]</scope>
    <source>
        <strain evidence="13 14">W13003</strain>
    </source>
</reference>
<keyword evidence="7 11" id="KW-0067">ATP-binding</keyword>
<dbReference type="GO" id="GO:0005829">
    <property type="term" value="C:cytosol"/>
    <property type="evidence" value="ECO:0007669"/>
    <property type="project" value="TreeGrafter"/>
</dbReference>
<dbReference type="HAMAP" id="MF_00255">
    <property type="entry name" value="Gly_tRNA_synth_beta"/>
    <property type="match status" value="1"/>
</dbReference>